<dbReference type="AlphaFoldDB" id="A0A1I8FD08"/>
<dbReference type="Gene3D" id="3.90.550.10">
    <property type="entry name" value="Spore Coat Polysaccharide Biosynthesis Protein SpsA, Chain A"/>
    <property type="match status" value="1"/>
</dbReference>
<dbReference type="InterPro" id="IPR029044">
    <property type="entry name" value="Nucleotide-diphossugar_trans"/>
</dbReference>
<dbReference type="Proteomes" id="UP000095280">
    <property type="component" value="Unplaced"/>
</dbReference>
<dbReference type="WBParaSite" id="maker-unitig_29921-snap-gene-0.2-mRNA-1">
    <property type="protein sequence ID" value="maker-unitig_29921-snap-gene-0.2-mRNA-1"/>
    <property type="gene ID" value="maker-unitig_29921-snap-gene-0.2"/>
</dbReference>
<keyword evidence="2" id="KW-1185">Reference proteome</keyword>
<evidence type="ECO:0000313" key="2">
    <source>
        <dbReference type="Proteomes" id="UP000095280"/>
    </source>
</evidence>
<sequence>GGRAKQQGVEQRRESPGLVEDAAESQQLCRVRRGVGLSRSSRNRQFPLDMAGFAINLQLLHERRQPNWPTRLKEDFRPSKATWAVMRSDSAINAIAAFYNNQAAQTNLQSVSRVSASAAGQFSSFCNGMYAAGRSPPQCLQAIIDSNSRSLNENLNKRSGRNNSSVVCTAKQRPLWQQFTCDIAALLGALNLTGGSGAKKVANWKSALPLLHLSIWIQRSQ</sequence>
<accession>A0A1I8FD08</accession>
<dbReference type="SUPFAM" id="SSF53448">
    <property type="entry name" value="Nucleotide-diphospho-sugar transferases"/>
    <property type="match status" value="1"/>
</dbReference>
<proteinExistence type="predicted"/>
<dbReference type="UniPathway" id="UPA00378"/>
<evidence type="ECO:0000313" key="3">
    <source>
        <dbReference type="WBParaSite" id="maker-unitig_29921-snap-gene-0.2-mRNA-1"/>
    </source>
</evidence>
<evidence type="ECO:0000256" key="1">
    <source>
        <dbReference type="SAM" id="MobiDB-lite"/>
    </source>
</evidence>
<name>A0A1I8FD08_9PLAT</name>
<organism evidence="2 3">
    <name type="scientific">Macrostomum lignano</name>
    <dbReference type="NCBI Taxonomy" id="282301"/>
    <lineage>
        <taxon>Eukaryota</taxon>
        <taxon>Metazoa</taxon>
        <taxon>Spiralia</taxon>
        <taxon>Lophotrochozoa</taxon>
        <taxon>Platyhelminthes</taxon>
        <taxon>Rhabditophora</taxon>
        <taxon>Macrostomorpha</taxon>
        <taxon>Macrostomida</taxon>
        <taxon>Macrostomidae</taxon>
        <taxon>Macrostomum</taxon>
    </lineage>
</organism>
<feature type="region of interest" description="Disordered" evidence="1">
    <location>
        <begin position="1"/>
        <end position="21"/>
    </location>
</feature>
<reference evidence="3" key="1">
    <citation type="submission" date="2016-11" db="UniProtKB">
        <authorList>
            <consortium name="WormBaseParasite"/>
        </authorList>
    </citation>
    <scope>IDENTIFICATION</scope>
</reference>
<protein>
    <submittedName>
        <fullName evidence="3">Galactosylgalactosylxylosylprotein 3-beta-glucuronosyltransferase</fullName>
    </submittedName>
</protein>